<keyword evidence="2" id="KW-0378">Hydrolase</keyword>
<dbReference type="AlphaFoldDB" id="A0AAU2VSX2"/>
<dbReference type="SUPFAM" id="SSF53067">
    <property type="entry name" value="Actin-like ATPase domain"/>
    <property type="match status" value="2"/>
</dbReference>
<comment type="similarity">
    <text evidence="1">Belongs to the GppA/Ppx family.</text>
</comment>
<name>A0AAU2VSX2_9ACTN</name>
<dbReference type="PANTHER" id="PTHR30005">
    <property type="entry name" value="EXOPOLYPHOSPHATASE"/>
    <property type="match status" value="1"/>
</dbReference>
<dbReference type="FunFam" id="3.30.420.150:FF:000006">
    <property type="entry name" value="Ppx/GppA family phosphatase"/>
    <property type="match status" value="1"/>
</dbReference>
<protein>
    <submittedName>
        <fullName evidence="4">Ppx/GppA family phosphatase</fullName>
    </submittedName>
</protein>
<dbReference type="PANTHER" id="PTHR30005:SF0">
    <property type="entry name" value="RETROGRADE REGULATION PROTEIN 2"/>
    <property type="match status" value="1"/>
</dbReference>
<dbReference type="FunFam" id="3.30.420.40:FF:000138">
    <property type="entry name" value="Exopolyphosphatase 1"/>
    <property type="match status" value="1"/>
</dbReference>
<dbReference type="Gene3D" id="3.30.420.40">
    <property type="match status" value="1"/>
</dbReference>
<dbReference type="Gene3D" id="3.30.420.150">
    <property type="entry name" value="Exopolyphosphatase. Domain 2"/>
    <property type="match status" value="1"/>
</dbReference>
<dbReference type="CDD" id="cd24056">
    <property type="entry name" value="ASKHA_NBD_MtPPX1-like"/>
    <property type="match status" value="1"/>
</dbReference>
<feature type="domain" description="Ppx/GppA phosphatase N-terminal" evidence="3">
    <location>
        <begin position="26"/>
        <end position="305"/>
    </location>
</feature>
<reference evidence="4" key="1">
    <citation type="submission" date="2022-10" db="EMBL/GenBank/DDBJ databases">
        <title>The complete genomes of actinobacterial strains from the NBC collection.</title>
        <authorList>
            <person name="Joergensen T.S."/>
            <person name="Alvarez Arevalo M."/>
            <person name="Sterndorff E.B."/>
            <person name="Faurdal D."/>
            <person name="Vuksanovic O."/>
            <person name="Mourched A.-S."/>
            <person name="Charusanti P."/>
            <person name="Shaw S."/>
            <person name="Blin K."/>
            <person name="Weber T."/>
        </authorList>
    </citation>
    <scope>NUCLEOTIDE SEQUENCE</scope>
    <source>
        <strain evidence="4">NBC_00008</strain>
    </source>
</reference>
<evidence type="ECO:0000259" key="3">
    <source>
        <dbReference type="Pfam" id="PF02541"/>
    </source>
</evidence>
<dbReference type="GO" id="GO:0016462">
    <property type="term" value="F:pyrophosphatase activity"/>
    <property type="evidence" value="ECO:0007669"/>
    <property type="project" value="TreeGrafter"/>
</dbReference>
<proteinExistence type="inferred from homology"/>
<gene>
    <name evidence="4" type="ORF">OG398_21630</name>
</gene>
<dbReference type="InterPro" id="IPR050273">
    <property type="entry name" value="GppA/Ppx_hydrolase"/>
</dbReference>
<dbReference type="InterPro" id="IPR043129">
    <property type="entry name" value="ATPase_NBD"/>
</dbReference>
<evidence type="ECO:0000256" key="1">
    <source>
        <dbReference type="ARBA" id="ARBA00007125"/>
    </source>
</evidence>
<sequence>MRLGVLDVGSNTVHLLVVDAHPGARPLPAHSHKAELRLAELLDEDGAIGPLGVDRLVATVTDAARAAEDKGCEDVLAFATSAVREASNADTVLARVRDETGIDLTVLSGAEEARLTFLAARRWFGWSAGKLLVLDIGGGSLEIAYGIDEEPDAAVSLPLGAGRLTAGWLRGDPPDPVEVRALRRHVRASIARSVGEFTRFGRPDHVVATSKTFKQLARIAGAARSTEGLYVQRTLSRKALEEWVPKLAAMTVEERGSLPGVSDGRSAQLLAGALVAEGAMDLLGVEELEICPWALREGVILRRLDHLPTRDAAALA</sequence>
<evidence type="ECO:0000256" key="2">
    <source>
        <dbReference type="ARBA" id="ARBA00022801"/>
    </source>
</evidence>
<evidence type="ECO:0000313" key="4">
    <source>
        <dbReference type="EMBL" id="WTW70676.1"/>
    </source>
</evidence>
<organism evidence="4">
    <name type="scientific">Streptomyces sp. NBC_00008</name>
    <dbReference type="NCBI Taxonomy" id="2903610"/>
    <lineage>
        <taxon>Bacteria</taxon>
        <taxon>Bacillati</taxon>
        <taxon>Actinomycetota</taxon>
        <taxon>Actinomycetes</taxon>
        <taxon>Kitasatosporales</taxon>
        <taxon>Streptomycetaceae</taxon>
        <taxon>Streptomyces</taxon>
    </lineage>
</organism>
<dbReference type="InterPro" id="IPR003695">
    <property type="entry name" value="Ppx_GppA_N"/>
</dbReference>
<dbReference type="Pfam" id="PF02541">
    <property type="entry name" value="Ppx-GppA"/>
    <property type="match status" value="1"/>
</dbReference>
<dbReference type="EMBL" id="CP108313">
    <property type="protein sequence ID" value="WTW70676.1"/>
    <property type="molecule type" value="Genomic_DNA"/>
</dbReference>
<accession>A0AAU2VSX2</accession>